<keyword evidence="2" id="KW-1185">Reference proteome</keyword>
<name>A0ACB8BWX7_9AGAM</name>
<dbReference type="Proteomes" id="UP000790709">
    <property type="component" value="Unassembled WGS sequence"/>
</dbReference>
<protein>
    <submittedName>
        <fullName evidence="1">Uncharacterized protein</fullName>
    </submittedName>
</protein>
<comment type="caution">
    <text evidence="1">The sequence shown here is derived from an EMBL/GenBank/DDBJ whole genome shotgun (WGS) entry which is preliminary data.</text>
</comment>
<organism evidence="1 2">
    <name type="scientific">Leucogyrophana mollusca</name>
    <dbReference type="NCBI Taxonomy" id="85980"/>
    <lineage>
        <taxon>Eukaryota</taxon>
        <taxon>Fungi</taxon>
        <taxon>Dikarya</taxon>
        <taxon>Basidiomycota</taxon>
        <taxon>Agaricomycotina</taxon>
        <taxon>Agaricomycetes</taxon>
        <taxon>Agaricomycetidae</taxon>
        <taxon>Boletales</taxon>
        <taxon>Boletales incertae sedis</taxon>
        <taxon>Leucogyrophana</taxon>
    </lineage>
</organism>
<accession>A0ACB8BWX7</accession>
<gene>
    <name evidence="1" type="ORF">BV22DRAFT_1124969</name>
</gene>
<evidence type="ECO:0000313" key="1">
    <source>
        <dbReference type="EMBL" id="KAH7930471.1"/>
    </source>
</evidence>
<sequence length="551" mass="62775">MSLVNHRTSRWPTPRGPEDRQSLELQLAKYEQEMAILEPQLADLRHRVLEIKLRLSHARLLPMDVVYEILDRWAEVEPDAPLIARCVCRQWRDATSYYTQAWRKIHISSFRMRKGAWHKVAMWVQNARRALLDVTIHWTSQEQQRLTGDGVAYGGADKWLMEDAVEEACESSYSWRRLSIRFDTWQVLDGLFGLFVFNHSAREPLVRLEDLSIETVGHNPFTMELVEKTWLFGVIPNIRSFTCLGIRPHPAPFFARLRSLTLGRFHYDTVASIILLIEGCSALEELSLIEQQVVLDDDEEPIMLTHNSLRRLRILDYTYSEGDLINNLLPRLVLPKLSQLQMGTFGEHGTWYANENADATEPGSTITGDTVLDFIKRSNPPLEALQLVGIPMSDVQLFECLFRMHRLRQLEIKASSVGADVFWALVLVDPAPGQVAGILCPKLECLHLVGCHEAPGDAILALAQSRSRLNGRWTSNETTEEHRMRGTRPLRTLHVHACPKVDGYARSIDAALPNGGFIFTESEAIVFTGSPKRYRLSVVPPEWDEMLAGQK</sequence>
<evidence type="ECO:0000313" key="2">
    <source>
        <dbReference type="Proteomes" id="UP000790709"/>
    </source>
</evidence>
<proteinExistence type="predicted"/>
<dbReference type="EMBL" id="MU266332">
    <property type="protein sequence ID" value="KAH7930471.1"/>
    <property type="molecule type" value="Genomic_DNA"/>
</dbReference>
<reference evidence="1" key="1">
    <citation type="journal article" date="2021" name="New Phytol.">
        <title>Evolutionary innovations through gain and loss of genes in the ectomycorrhizal Boletales.</title>
        <authorList>
            <person name="Wu G."/>
            <person name="Miyauchi S."/>
            <person name="Morin E."/>
            <person name="Kuo A."/>
            <person name="Drula E."/>
            <person name="Varga T."/>
            <person name="Kohler A."/>
            <person name="Feng B."/>
            <person name="Cao Y."/>
            <person name="Lipzen A."/>
            <person name="Daum C."/>
            <person name="Hundley H."/>
            <person name="Pangilinan J."/>
            <person name="Johnson J."/>
            <person name="Barry K."/>
            <person name="LaButti K."/>
            <person name="Ng V."/>
            <person name="Ahrendt S."/>
            <person name="Min B."/>
            <person name="Choi I.G."/>
            <person name="Park H."/>
            <person name="Plett J.M."/>
            <person name="Magnuson J."/>
            <person name="Spatafora J.W."/>
            <person name="Nagy L.G."/>
            <person name="Henrissat B."/>
            <person name="Grigoriev I.V."/>
            <person name="Yang Z.L."/>
            <person name="Xu J."/>
            <person name="Martin F.M."/>
        </authorList>
    </citation>
    <scope>NUCLEOTIDE SEQUENCE</scope>
    <source>
        <strain evidence="1">KUC20120723A-06</strain>
    </source>
</reference>